<evidence type="ECO:0000313" key="2">
    <source>
        <dbReference type="Proteomes" id="UP000027058"/>
    </source>
</evidence>
<organism evidence="1 2">
    <name type="scientific">Fusobacterium necrophorum DJ-2</name>
    <dbReference type="NCBI Taxonomy" id="1441737"/>
    <lineage>
        <taxon>Bacteria</taxon>
        <taxon>Fusobacteriati</taxon>
        <taxon>Fusobacteriota</taxon>
        <taxon>Fusobacteriia</taxon>
        <taxon>Fusobacteriales</taxon>
        <taxon>Fusobacteriaceae</taxon>
        <taxon>Fusobacterium</taxon>
    </lineage>
</organism>
<dbReference type="Proteomes" id="UP000027058">
    <property type="component" value="Unassembled WGS sequence"/>
</dbReference>
<dbReference type="PROSITE" id="PS00287">
    <property type="entry name" value="CYSTATIN"/>
    <property type="match status" value="1"/>
</dbReference>
<comment type="caution">
    <text evidence="1">The sequence shown here is derived from an EMBL/GenBank/DDBJ whole genome shotgun (WGS) entry which is preliminary data.</text>
</comment>
<name>A0AB73C2B2_9FUSO</name>
<proteinExistence type="predicted"/>
<dbReference type="InterPro" id="IPR018073">
    <property type="entry name" value="Prot_inh_cystat_CS"/>
</dbReference>
<dbReference type="SUPFAM" id="SSF54403">
    <property type="entry name" value="Cystatin/monellin"/>
    <property type="match status" value="1"/>
</dbReference>
<dbReference type="InterPro" id="IPR046350">
    <property type="entry name" value="Cystatin_sf"/>
</dbReference>
<accession>A0AB73C2B2</accession>
<protein>
    <recommendedName>
        <fullName evidence="3">PepSY domain-containing protein</fullName>
    </recommendedName>
</protein>
<dbReference type="Gene3D" id="3.10.450.10">
    <property type="match status" value="1"/>
</dbReference>
<reference evidence="1 2" key="1">
    <citation type="submission" date="2014-01" db="EMBL/GenBank/DDBJ databases">
        <title>Comparative genomics of Fusobacterium necrophorum wild isolates.</title>
        <authorList>
            <person name="Kittichotirat W."/>
            <person name="Bumgarner R.E."/>
            <person name="Lawrence P."/>
        </authorList>
    </citation>
    <scope>NUCLEOTIDE SEQUENCE [LARGE SCALE GENOMIC DNA]</scope>
    <source>
        <strain evidence="1 2">DJ-2</strain>
    </source>
</reference>
<gene>
    <name evidence="1" type="ORF">FUSO8_06875</name>
</gene>
<dbReference type="AlphaFoldDB" id="A0AB73C2B2"/>
<sequence>MIQEKQLDKNYKILGYKTQVVAGINHKFILEIDGQSQEFVVFETLDGEFIVQ</sequence>
<evidence type="ECO:0000313" key="1">
    <source>
        <dbReference type="EMBL" id="KDE71975.1"/>
    </source>
</evidence>
<dbReference type="EMBL" id="JAAH01000071">
    <property type="protein sequence ID" value="KDE71975.1"/>
    <property type="molecule type" value="Genomic_DNA"/>
</dbReference>
<evidence type="ECO:0008006" key="3">
    <source>
        <dbReference type="Google" id="ProtNLM"/>
    </source>
</evidence>